<name>A0A0S4XK44_RALSL</name>
<dbReference type="InterPro" id="IPR013321">
    <property type="entry name" value="Arc_rbn_hlx_hlx"/>
</dbReference>
<dbReference type="InterPro" id="IPR002145">
    <property type="entry name" value="CopG"/>
</dbReference>
<protein>
    <submittedName>
        <fullName evidence="5">Putative transcription regulator protein</fullName>
    </submittedName>
</protein>
<dbReference type="SUPFAM" id="SSF47598">
    <property type="entry name" value="Ribbon-helix-helix"/>
    <property type="match status" value="1"/>
</dbReference>
<dbReference type="GO" id="GO:0006355">
    <property type="term" value="P:regulation of DNA-templated transcription"/>
    <property type="evidence" value="ECO:0007669"/>
    <property type="project" value="InterPro"/>
</dbReference>
<dbReference type="AlphaFoldDB" id="A0A0S4XK44"/>
<evidence type="ECO:0000313" key="2">
    <source>
        <dbReference type="EMBL" id="CUV13299.1"/>
    </source>
</evidence>
<evidence type="ECO:0000313" key="4">
    <source>
        <dbReference type="EMBL" id="CUV53431.1"/>
    </source>
</evidence>
<evidence type="ECO:0000313" key="3">
    <source>
        <dbReference type="EMBL" id="CUV37712.1"/>
    </source>
</evidence>
<gene>
    <name evidence="5" type="ORF">RD1301_v1_5030001</name>
    <name evidence="4" type="ORF">RUN215_v1_140001</name>
    <name evidence="2" type="ORF">RUN39_v1_570002</name>
    <name evidence="3" type="ORF">TD1301_v1_4810001</name>
</gene>
<evidence type="ECO:0000259" key="1">
    <source>
        <dbReference type="Pfam" id="PF01402"/>
    </source>
</evidence>
<feature type="domain" description="Ribbon-helix-helix protein CopG" evidence="1">
    <location>
        <begin position="7"/>
        <end position="45"/>
    </location>
</feature>
<dbReference type="EMBL" id="LN899819">
    <property type="protein sequence ID" value="CUV13299.1"/>
    <property type="molecule type" value="Genomic_DNA"/>
</dbReference>
<dbReference type="EMBL" id="LN899825">
    <property type="protein sequence ID" value="CUV37712.1"/>
    <property type="molecule type" value="Genomic_DNA"/>
</dbReference>
<proteinExistence type="predicted"/>
<dbReference type="Pfam" id="PF01402">
    <property type="entry name" value="RHH_1"/>
    <property type="match status" value="1"/>
</dbReference>
<evidence type="ECO:0000313" key="5">
    <source>
        <dbReference type="EMBL" id="CUV64154.1"/>
    </source>
</evidence>
<dbReference type="EMBL" id="LN899822">
    <property type="protein sequence ID" value="CUV64154.1"/>
    <property type="molecule type" value="Genomic_DNA"/>
</dbReference>
<reference evidence="5" key="1">
    <citation type="submission" date="2015-10" db="EMBL/GenBank/DDBJ databases">
        <authorList>
            <person name="Gilbert D.G."/>
        </authorList>
    </citation>
    <scope>NUCLEOTIDE SEQUENCE</scope>
    <source>
        <strain evidence="5">Phyl III-seqv23</strain>
    </source>
</reference>
<dbReference type="PATRIC" id="fig|305.109.peg.2071"/>
<dbReference type="InterPro" id="IPR010985">
    <property type="entry name" value="Ribbon_hlx_hlx"/>
</dbReference>
<dbReference type="Gene3D" id="1.10.1220.10">
    <property type="entry name" value="Met repressor-like"/>
    <property type="match status" value="1"/>
</dbReference>
<sequence>MEVAMSVRFNVVLSDDLNREIDRVAEETETNKSEILRKSLQLFLAAREGKRRGLKLGLVEPTTEKLQTEIIGL</sequence>
<organism evidence="5">
    <name type="scientific">Ralstonia solanacearum</name>
    <name type="common">Pseudomonas solanacearum</name>
    <dbReference type="NCBI Taxonomy" id="305"/>
    <lineage>
        <taxon>Bacteria</taxon>
        <taxon>Pseudomonadati</taxon>
        <taxon>Pseudomonadota</taxon>
        <taxon>Betaproteobacteria</taxon>
        <taxon>Burkholderiales</taxon>
        <taxon>Burkholderiaceae</taxon>
        <taxon>Ralstonia</taxon>
        <taxon>Ralstonia solanacearum species complex</taxon>
    </lineage>
</organism>
<dbReference type="EMBL" id="LN899820">
    <property type="protein sequence ID" value="CUV53431.1"/>
    <property type="molecule type" value="Genomic_DNA"/>
</dbReference>
<accession>A0A0S4XK44</accession>